<dbReference type="InterPro" id="IPR017938">
    <property type="entry name" value="Riboflavin_synthase-like_b-brl"/>
</dbReference>
<keyword evidence="4" id="KW-0479">Metal-binding</keyword>
<evidence type="ECO:0000256" key="3">
    <source>
        <dbReference type="ARBA" id="ARBA00022714"/>
    </source>
</evidence>
<dbReference type="PANTHER" id="PTHR47354">
    <property type="entry name" value="NADH OXIDOREDUCTASE HCR"/>
    <property type="match status" value="1"/>
</dbReference>
<dbReference type="SUPFAM" id="SSF63380">
    <property type="entry name" value="Riboflavin synthase domain-like"/>
    <property type="match status" value="1"/>
</dbReference>
<dbReference type="Gene3D" id="3.40.50.80">
    <property type="entry name" value="Nucleotide-binding domain of ferredoxin-NADP reductase (FNR) module"/>
    <property type="match status" value="1"/>
</dbReference>
<dbReference type="GO" id="GO:0006221">
    <property type="term" value="P:pyrimidine nucleotide biosynthetic process"/>
    <property type="evidence" value="ECO:0007669"/>
    <property type="project" value="InterPro"/>
</dbReference>
<dbReference type="PROSITE" id="PS51384">
    <property type="entry name" value="FAD_FR"/>
    <property type="match status" value="1"/>
</dbReference>
<dbReference type="Pfam" id="PF08022">
    <property type="entry name" value="FAD_binding_8"/>
    <property type="match status" value="1"/>
</dbReference>
<comment type="caution">
    <text evidence="10">The sequence shown here is derived from an EMBL/GenBank/DDBJ whole genome shotgun (WGS) entry which is preliminary data.</text>
</comment>
<dbReference type="EMBL" id="BLVO01000004">
    <property type="protein sequence ID" value="GFM31760.1"/>
    <property type="molecule type" value="Genomic_DNA"/>
</dbReference>
<organism evidence="10 11">
    <name type="scientific">Desulfovibrio subterraneus</name>
    <dbReference type="NCBI Taxonomy" id="2718620"/>
    <lineage>
        <taxon>Bacteria</taxon>
        <taxon>Pseudomonadati</taxon>
        <taxon>Thermodesulfobacteriota</taxon>
        <taxon>Desulfovibrionia</taxon>
        <taxon>Desulfovibrionales</taxon>
        <taxon>Desulfovibrionaceae</taxon>
        <taxon>Desulfovibrio</taxon>
    </lineage>
</organism>
<dbReference type="InterPro" id="IPR013112">
    <property type="entry name" value="FAD-bd_8"/>
</dbReference>
<dbReference type="SUPFAM" id="SSF52343">
    <property type="entry name" value="Ferredoxin reductase-like, C-terminal NADP-linked domain"/>
    <property type="match status" value="1"/>
</dbReference>
<feature type="domain" description="FAD-binding FR-type" evidence="9">
    <location>
        <begin position="2"/>
        <end position="102"/>
    </location>
</feature>
<accession>A0A7J0BDJ2</accession>
<dbReference type="GO" id="GO:0050660">
    <property type="term" value="F:flavin adenine dinucleotide binding"/>
    <property type="evidence" value="ECO:0007669"/>
    <property type="project" value="InterPro"/>
</dbReference>
<protein>
    <submittedName>
        <fullName evidence="10">FAD/NAD-binding family oxidoreductase</fullName>
    </submittedName>
</protein>
<keyword evidence="8" id="KW-0411">Iron-sulfur</keyword>
<dbReference type="RefSeq" id="WP_174403468.1">
    <property type="nucleotide sequence ID" value="NZ_BLVO01000004.1"/>
</dbReference>
<gene>
    <name evidence="10" type="ORF">DSM101010T_01250</name>
</gene>
<evidence type="ECO:0000256" key="2">
    <source>
        <dbReference type="ARBA" id="ARBA00022630"/>
    </source>
</evidence>
<reference evidence="10 11" key="1">
    <citation type="submission" date="2020-05" db="EMBL/GenBank/DDBJ databases">
        <title>Draft genome sequence of Desulfovibrio sp. strain HN2T.</title>
        <authorList>
            <person name="Ueno A."/>
            <person name="Tamazawa S."/>
            <person name="Tamamura S."/>
            <person name="Murakami T."/>
            <person name="Kiyama T."/>
            <person name="Inomata H."/>
            <person name="Amano Y."/>
            <person name="Miyakawa K."/>
            <person name="Tamaki H."/>
            <person name="Naganuma T."/>
            <person name="Kaneko K."/>
        </authorList>
    </citation>
    <scope>NUCLEOTIDE SEQUENCE [LARGE SCALE GENOMIC DNA]</scope>
    <source>
        <strain evidence="10 11">HN2</strain>
    </source>
</reference>
<keyword evidence="6" id="KW-0560">Oxidoreductase</keyword>
<dbReference type="GO" id="GO:0016491">
    <property type="term" value="F:oxidoreductase activity"/>
    <property type="evidence" value="ECO:0007669"/>
    <property type="project" value="UniProtKB-KW"/>
</dbReference>
<dbReference type="PRINTS" id="PR00410">
    <property type="entry name" value="PHEHYDRXLASE"/>
</dbReference>
<evidence type="ECO:0000256" key="1">
    <source>
        <dbReference type="ARBA" id="ARBA00001974"/>
    </source>
</evidence>
<name>A0A7J0BDJ2_9BACT</name>
<dbReference type="InterPro" id="IPR050415">
    <property type="entry name" value="MRET"/>
</dbReference>
<keyword evidence="2" id="KW-0285">Flavoprotein</keyword>
<evidence type="ECO:0000256" key="7">
    <source>
        <dbReference type="ARBA" id="ARBA00023004"/>
    </source>
</evidence>
<dbReference type="Proteomes" id="UP000503840">
    <property type="component" value="Unassembled WGS sequence"/>
</dbReference>
<dbReference type="GO" id="GO:0046872">
    <property type="term" value="F:metal ion binding"/>
    <property type="evidence" value="ECO:0007669"/>
    <property type="project" value="UniProtKB-KW"/>
</dbReference>
<dbReference type="PIRSF" id="PIRSF006816">
    <property type="entry name" value="Cyc3_hyd_g"/>
    <property type="match status" value="1"/>
</dbReference>
<evidence type="ECO:0000256" key="8">
    <source>
        <dbReference type="ARBA" id="ARBA00023014"/>
    </source>
</evidence>
<dbReference type="GO" id="GO:0051537">
    <property type="term" value="F:2 iron, 2 sulfur cluster binding"/>
    <property type="evidence" value="ECO:0007669"/>
    <property type="project" value="UniProtKB-KW"/>
</dbReference>
<dbReference type="InterPro" id="IPR012165">
    <property type="entry name" value="Cyt_c3_hydrogenase_gsu"/>
</dbReference>
<dbReference type="Gene3D" id="2.40.30.10">
    <property type="entry name" value="Translation factors"/>
    <property type="match status" value="1"/>
</dbReference>
<dbReference type="Pfam" id="PF00175">
    <property type="entry name" value="NAD_binding_1"/>
    <property type="match status" value="1"/>
</dbReference>
<evidence type="ECO:0000256" key="6">
    <source>
        <dbReference type="ARBA" id="ARBA00023002"/>
    </source>
</evidence>
<evidence type="ECO:0000313" key="10">
    <source>
        <dbReference type="EMBL" id="GFM31760.1"/>
    </source>
</evidence>
<evidence type="ECO:0000256" key="4">
    <source>
        <dbReference type="ARBA" id="ARBA00022723"/>
    </source>
</evidence>
<dbReference type="InterPro" id="IPR017927">
    <property type="entry name" value="FAD-bd_FR_type"/>
</dbReference>
<evidence type="ECO:0000313" key="11">
    <source>
        <dbReference type="Proteomes" id="UP000503840"/>
    </source>
</evidence>
<comment type="cofactor">
    <cofactor evidence="1">
        <name>FAD</name>
        <dbReference type="ChEBI" id="CHEBI:57692"/>
    </cofactor>
</comment>
<keyword evidence="11" id="KW-1185">Reference proteome</keyword>
<keyword evidence="3" id="KW-0001">2Fe-2S</keyword>
<dbReference type="InterPro" id="IPR001433">
    <property type="entry name" value="OxRdtase_FAD/NAD-bd"/>
</dbReference>
<dbReference type="CDD" id="cd06198">
    <property type="entry name" value="FNR_like_3"/>
    <property type="match status" value="1"/>
</dbReference>
<dbReference type="InterPro" id="IPR039261">
    <property type="entry name" value="FNR_nucleotide-bd"/>
</dbReference>
<evidence type="ECO:0000256" key="5">
    <source>
        <dbReference type="ARBA" id="ARBA00022827"/>
    </source>
</evidence>
<dbReference type="AlphaFoldDB" id="A0A7J0BDJ2"/>
<dbReference type="PANTHER" id="PTHR47354:SF8">
    <property type="entry name" value="1,2-PHENYLACETYL-COA EPOXIDASE, SUBUNIT E"/>
    <property type="match status" value="1"/>
</dbReference>
<keyword evidence="5" id="KW-0274">FAD</keyword>
<sequence length="246" mass="27147">MSTGKPAKILKTIKENETTTTVVLDVEDERFSSFSPGQFATIRIMENGEWSRPHPFTISGAPGEKLQMTIKGNGHFTSELIPSLTGASKIQCAGPFGAFCKDIAYREEVVMVAGGVGITPFLSVLRHFRKTGAKNTCTLFWCNKTFADAFAASELEEIATHINLTVIHVLSRETNPNMYYEDDKPHIRFEKGHFSRDTLARHIHSTTASFYLCGPSAMQQTVLDELTAYGIAPDAVEKEAFVYNGA</sequence>
<evidence type="ECO:0000259" key="9">
    <source>
        <dbReference type="PROSITE" id="PS51384"/>
    </source>
</evidence>
<proteinExistence type="predicted"/>
<keyword evidence="7" id="KW-0408">Iron</keyword>